<organism evidence="2 3">
    <name type="scientific">Solanum tuberosum</name>
    <name type="common">Potato</name>
    <dbReference type="NCBI Taxonomy" id="4113"/>
    <lineage>
        <taxon>Eukaryota</taxon>
        <taxon>Viridiplantae</taxon>
        <taxon>Streptophyta</taxon>
        <taxon>Embryophyta</taxon>
        <taxon>Tracheophyta</taxon>
        <taxon>Spermatophyta</taxon>
        <taxon>Magnoliopsida</taxon>
        <taxon>eudicotyledons</taxon>
        <taxon>Gunneridae</taxon>
        <taxon>Pentapetalae</taxon>
        <taxon>asterids</taxon>
        <taxon>lamiids</taxon>
        <taxon>Solanales</taxon>
        <taxon>Solanaceae</taxon>
        <taxon>Solanoideae</taxon>
        <taxon>Solaneae</taxon>
        <taxon>Solanum</taxon>
    </lineage>
</organism>
<proteinExistence type="predicted"/>
<feature type="region of interest" description="Disordered" evidence="1">
    <location>
        <begin position="1"/>
        <end position="43"/>
    </location>
</feature>
<accession>A0ABQ7U822</accession>
<dbReference type="EMBL" id="JAIVGD010000023">
    <property type="protein sequence ID" value="KAH0743062.1"/>
    <property type="molecule type" value="Genomic_DNA"/>
</dbReference>
<comment type="caution">
    <text evidence="2">The sequence shown here is derived from an EMBL/GenBank/DDBJ whole genome shotgun (WGS) entry which is preliminary data.</text>
</comment>
<gene>
    <name evidence="2" type="ORF">KY290_031055</name>
</gene>
<name>A0ABQ7U822_SOLTU</name>
<keyword evidence="3" id="KW-1185">Reference proteome</keyword>
<evidence type="ECO:0000313" key="3">
    <source>
        <dbReference type="Proteomes" id="UP000826656"/>
    </source>
</evidence>
<evidence type="ECO:0000313" key="2">
    <source>
        <dbReference type="EMBL" id="KAH0743062.1"/>
    </source>
</evidence>
<evidence type="ECO:0000256" key="1">
    <source>
        <dbReference type="SAM" id="MobiDB-lite"/>
    </source>
</evidence>
<dbReference type="Proteomes" id="UP000826656">
    <property type="component" value="Unassembled WGS sequence"/>
</dbReference>
<reference evidence="2 3" key="1">
    <citation type="journal article" date="2021" name="bioRxiv">
        <title>Chromosome-scale and haplotype-resolved genome assembly of a tetraploid potato cultivar.</title>
        <authorList>
            <person name="Sun H."/>
            <person name="Jiao W.-B."/>
            <person name="Krause K."/>
            <person name="Campoy J.A."/>
            <person name="Goel M."/>
            <person name="Folz-Donahue K."/>
            <person name="Kukat C."/>
            <person name="Huettel B."/>
            <person name="Schneeberger K."/>
        </authorList>
    </citation>
    <scope>NUCLEOTIDE SEQUENCE [LARGE SCALE GENOMIC DNA]</scope>
    <source>
        <strain evidence="2">SolTubOtavaFocal</strain>
        <tissue evidence="2">Leaves</tissue>
    </source>
</reference>
<protein>
    <submittedName>
        <fullName evidence="2">Uncharacterized protein</fullName>
    </submittedName>
</protein>
<sequence>MGSAIVANEIQTQRNQKRRRDGHVHVEEPAATPLHIGSSETKSNDIVRAVAKREEEAEVERVKAKGGHKSLKKYPVKKDNVIKRATVKPKPIKGPGPPVQNPMVENVITREERIAEMEKQKVLNGRVFDPKILTEFGCKTSSEFSPQATKRGDIKHAGLPKKFLRGEYQLMFEFINKFLVPRTEERTVAFAADLFLMEKFDELEAINLPAIMLEHMHRVMTTKHGIPYGYLLNYVFKHFEMPLGKGVPNTVKQMFSATTILEC</sequence>